<dbReference type="EMBL" id="FXUO01000008">
    <property type="protein sequence ID" value="SMP96112.1"/>
    <property type="molecule type" value="Genomic_DNA"/>
</dbReference>
<dbReference type="InterPro" id="IPR039421">
    <property type="entry name" value="Type_1_exporter"/>
</dbReference>
<evidence type="ECO:0000256" key="5">
    <source>
        <dbReference type="ARBA" id="ARBA00022989"/>
    </source>
</evidence>
<dbReference type="SUPFAM" id="SSF52540">
    <property type="entry name" value="P-loop containing nucleoside triphosphate hydrolases"/>
    <property type="match status" value="1"/>
</dbReference>
<evidence type="ECO:0000256" key="1">
    <source>
        <dbReference type="ARBA" id="ARBA00004651"/>
    </source>
</evidence>
<feature type="transmembrane region" description="Helical" evidence="7">
    <location>
        <begin position="55"/>
        <end position="75"/>
    </location>
</feature>
<evidence type="ECO:0000313" key="10">
    <source>
        <dbReference type="EMBL" id="SMP96112.1"/>
    </source>
</evidence>
<keyword evidence="2 7" id="KW-0812">Transmembrane</keyword>
<dbReference type="InterPro" id="IPR036640">
    <property type="entry name" value="ABC1_TM_sf"/>
</dbReference>
<sequence>MLFCNFIMALLDGVGLTMFVPLIQVADGVNSVKGDNKLIHIVSVFFKFIHLEVNVINMLVLIIIIFLLKAVFFYFTQFFQTLTLQSFVKKIRVDLIFGLRDLSYKEFISTDIGRLQSSLIGESSQMAQACAQYIESIKSGMVVFIYLCMAFFIDWKFSILILVGGFLTNQIYNRFYVKTKKLSRELNKNNHQYGGIVIENVNNFKYLKATGRNIFFTDRMLNILYQMIDKNILVGRLQARLSAMREPIMITLVCVIIGFQVTVVGVALSSIMIILMLFYRAMAYLMSMQGSWNNYLATTGSIENIKDYQIYLKKNAEPEIGKSGLTEINKIELKNLSVSFGDRKILNDINVEIVKNQSVALVGESGSGKSTLVNILSGLLKYDTGQYLVNGIDFTTINRFDFKNKIGYISQEPTIFNADIFDNITFWADRTEENINKFFHVAKLCSIYDFINNLPNGYNELLGYNGMNISGGQKQRISIARELFRDVQILIMDEATSALDSETEAEIKQSIDSLKGKITIISIAHRLSTIREADKIFLMNNGDLEISGNFDELKSKSDYFRRMAQLQGL</sequence>
<dbReference type="Gene3D" id="3.40.50.300">
    <property type="entry name" value="P-loop containing nucleotide triphosphate hydrolases"/>
    <property type="match status" value="1"/>
</dbReference>
<dbReference type="PANTHER" id="PTHR24221:SF654">
    <property type="entry name" value="ATP-BINDING CASSETTE SUB-FAMILY B MEMBER 6"/>
    <property type="match status" value="1"/>
</dbReference>
<dbReference type="PROSITE" id="PS50929">
    <property type="entry name" value="ABC_TM1F"/>
    <property type="match status" value="1"/>
</dbReference>
<dbReference type="InterPro" id="IPR003593">
    <property type="entry name" value="AAA+_ATPase"/>
</dbReference>
<reference evidence="10 11" key="1">
    <citation type="submission" date="2017-05" db="EMBL/GenBank/DDBJ databases">
        <authorList>
            <person name="Varghese N."/>
            <person name="Submissions S."/>
        </authorList>
    </citation>
    <scope>NUCLEOTIDE SEQUENCE [LARGE SCALE GENOMIC DNA]</scope>
    <source>
        <strain evidence="10 11">DSM 18015</strain>
    </source>
</reference>
<evidence type="ECO:0000256" key="2">
    <source>
        <dbReference type="ARBA" id="ARBA00022692"/>
    </source>
</evidence>
<keyword evidence="11" id="KW-1185">Reference proteome</keyword>
<evidence type="ECO:0000259" key="8">
    <source>
        <dbReference type="PROSITE" id="PS50893"/>
    </source>
</evidence>
<evidence type="ECO:0000313" key="11">
    <source>
        <dbReference type="Proteomes" id="UP001158050"/>
    </source>
</evidence>
<evidence type="ECO:0000259" key="9">
    <source>
        <dbReference type="PROSITE" id="PS50929"/>
    </source>
</evidence>
<feature type="domain" description="ABC transmembrane type-1" evidence="9">
    <location>
        <begin position="1"/>
        <end position="297"/>
    </location>
</feature>
<gene>
    <name evidence="10" type="ORF">SAMN05421679_108105</name>
</gene>
<dbReference type="InterPro" id="IPR017871">
    <property type="entry name" value="ABC_transporter-like_CS"/>
</dbReference>
<dbReference type="InterPro" id="IPR011527">
    <property type="entry name" value="ABC1_TM_dom"/>
</dbReference>
<keyword evidence="4 10" id="KW-0067">ATP-binding</keyword>
<dbReference type="GO" id="GO:0005524">
    <property type="term" value="F:ATP binding"/>
    <property type="evidence" value="ECO:0007669"/>
    <property type="project" value="UniProtKB-KW"/>
</dbReference>
<evidence type="ECO:0000256" key="3">
    <source>
        <dbReference type="ARBA" id="ARBA00022741"/>
    </source>
</evidence>
<dbReference type="PROSITE" id="PS00211">
    <property type="entry name" value="ABC_TRANSPORTER_1"/>
    <property type="match status" value="1"/>
</dbReference>
<dbReference type="SUPFAM" id="SSF90123">
    <property type="entry name" value="ABC transporter transmembrane region"/>
    <property type="match status" value="1"/>
</dbReference>
<comment type="caution">
    <text evidence="10">The sequence shown here is derived from an EMBL/GenBank/DDBJ whole genome shotgun (WGS) entry which is preliminary data.</text>
</comment>
<dbReference type="PROSITE" id="PS50893">
    <property type="entry name" value="ABC_TRANSPORTER_2"/>
    <property type="match status" value="1"/>
</dbReference>
<feature type="domain" description="ABC transporter" evidence="8">
    <location>
        <begin position="331"/>
        <end position="566"/>
    </location>
</feature>
<keyword evidence="6 7" id="KW-0472">Membrane</keyword>
<comment type="subcellular location">
    <subcellularLocation>
        <location evidence="1">Cell membrane</location>
        <topology evidence="1">Multi-pass membrane protein</topology>
    </subcellularLocation>
</comment>
<evidence type="ECO:0000256" key="4">
    <source>
        <dbReference type="ARBA" id="ARBA00022840"/>
    </source>
</evidence>
<dbReference type="PANTHER" id="PTHR24221">
    <property type="entry name" value="ATP-BINDING CASSETTE SUB-FAMILY B"/>
    <property type="match status" value="1"/>
</dbReference>
<proteinExistence type="predicted"/>
<accession>A0ABY1R7D9</accession>
<dbReference type="Proteomes" id="UP001158050">
    <property type="component" value="Unassembled WGS sequence"/>
</dbReference>
<protein>
    <submittedName>
        <fullName evidence="10">ATP-binding cassette, subfamily B, MsbA</fullName>
    </submittedName>
</protein>
<feature type="transmembrane region" description="Helical" evidence="7">
    <location>
        <begin position="248"/>
        <end position="279"/>
    </location>
</feature>
<name>A0ABY1R7D9_9FLAO</name>
<dbReference type="InterPro" id="IPR027417">
    <property type="entry name" value="P-loop_NTPase"/>
</dbReference>
<dbReference type="Pfam" id="PF00005">
    <property type="entry name" value="ABC_tran"/>
    <property type="match status" value="1"/>
</dbReference>
<feature type="transmembrane region" description="Helical" evidence="7">
    <location>
        <begin position="7"/>
        <end position="26"/>
    </location>
</feature>
<evidence type="ECO:0000256" key="7">
    <source>
        <dbReference type="SAM" id="Phobius"/>
    </source>
</evidence>
<organism evidence="10 11">
    <name type="scientific">Epilithonimonas pallida</name>
    <dbReference type="NCBI Taxonomy" id="373671"/>
    <lineage>
        <taxon>Bacteria</taxon>
        <taxon>Pseudomonadati</taxon>
        <taxon>Bacteroidota</taxon>
        <taxon>Flavobacteriia</taxon>
        <taxon>Flavobacteriales</taxon>
        <taxon>Weeksellaceae</taxon>
        <taxon>Chryseobacterium group</taxon>
        <taxon>Epilithonimonas</taxon>
    </lineage>
</organism>
<keyword evidence="3" id="KW-0547">Nucleotide-binding</keyword>
<evidence type="ECO:0000256" key="6">
    <source>
        <dbReference type="ARBA" id="ARBA00023136"/>
    </source>
</evidence>
<keyword evidence="5 7" id="KW-1133">Transmembrane helix</keyword>
<dbReference type="Pfam" id="PF00664">
    <property type="entry name" value="ABC_membrane"/>
    <property type="match status" value="1"/>
</dbReference>
<dbReference type="Gene3D" id="1.20.1560.10">
    <property type="entry name" value="ABC transporter type 1, transmembrane domain"/>
    <property type="match status" value="1"/>
</dbReference>
<dbReference type="SMART" id="SM00382">
    <property type="entry name" value="AAA"/>
    <property type="match status" value="1"/>
</dbReference>
<dbReference type="InterPro" id="IPR003439">
    <property type="entry name" value="ABC_transporter-like_ATP-bd"/>
</dbReference>
<feature type="transmembrane region" description="Helical" evidence="7">
    <location>
        <begin position="143"/>
        <end position="167"/>
    </location>
</feature>